<dbReference type="Gramene" id="TraesCS1D03G0521400.1">
    <property type="protein sequence ID" value="TraesCS1D03G0521400.1.CDS1"/>
    <property type="gene ID" value="TraesCS1D03G0521400"/>
</dbReference>
<dbReference type="Gramene" id="TraesARI1D03G00499050.1">
    <property type="protein sequence ID" value="TraesARI1D03G00499050.1.CDS1"/>
    <property type="gene ID" value="TraesARI1D03G00499050"/>
</dbReference>
<feature type="compositionally biased region" description="Basic and acidic residues" evidence="1">
    <location>
        <begin position="173"/>
        <end position="192"/>
    </location>
</feature>
<organism evidence="3">
    <name type="scientific">Triticum aestivum</name>
    <name type="common">Wheat</name>
    <dbReference type="NCBI Taxonomy" id="4565"/>
    <lineage>
        <taxon>Eukaryota</taxon>
        <taxon>Viridiplantae</taxon>
        <taxon>Streptophyta</taxon>
        <taxon>Embryophyta</taxon>
        <taxon>Tracheophyta</taxon>
        <taxon>Spermatophyta</taxon>
        <taxon>Magnoliopsida</taxon>
        <taxon>Liliopsida</taxon>
        <taxon>Poales</taxon>
        <taxon>Poaceae</taxon>
        <taxon>BOP clade</taxon>
        <taxon>Pooideae</taxon>
        <taxon>Triticodae</taxon>
        <taxon>Triticeae</taxon>
        <taxon>Triticinae</taxon>
        <taxon>Triticum</taxon>
    </lineage>
</organism>
<dbReference type="EnsemblPlants" id="TraesCS1D02G206200.1">
    <property type="protein sequence ID" value="TraesCS1D02G206200.1.cds1"/>
    <property type="gene ID" value="TraesCS1D02G206200"/>
</dbReference>
<dbReference type="PANTHER" id="PTHR33110:SF89">
    <property type="entry name" value="DUF295 DOMAIN-CONTAINING PROTEIN"/>
    <property type="match status" value="1"/>
</dbReference>
<dbReference type="Gramene" id="TraesCS1D02G206200.1">
    <property type="protein sequence ID" value="TraesCS1D02G206200.1.cds1"/>
    <property type="gene ID" value="TraesCS1D02G206200"/>
</dbReference>
<dbReference type="InterPro" id="IPR005174">
    <property type="entry name" value="KIB1-4_b-propeller"/>
</dbReference>
<dbReference type="Gramene" id="TraesNOR1D03G00501210.1">
    <property type="protein sequence ID" value="TraesNOR1D03G00501210.1.CDS1"/>
    <property type="gene ID" value="TraesNOR1D03G00501210"/>
</dbReference>
<proteinExistence type="predicted"/>
<evidence type="ECO:0000313" key="3">
    <source>
        <dbReference type="EnsemblPlants" id="TraesCS1D02G206200.1.cds1"/>
    </source>
</evidence>
<dbReference type="Gramene" id="TraesSYM1D03G00500270.1">
    <property type="protein sequence ID" value="TraesSYM1D03G00500270.1.CDS1"/>
    <property type="gene ID" value="TraesSYM1D03G00500270"/>
</dbReference>
<evidence type="ECO:0000259" key="2">
    <source>
        <dbReference type="Pfam" id="PF03478"/>
    </source>
</evidence>
<name>A0A3B5ZU38_WHEAT</name>
<dbReference type="AlphaFoldDB" id="A0A3B5ZU38"/>
<feature type="region of interest" description="Disordered" evidence="1">
    <location>
        <begin position="165"/>
        <end position="192"/>
    </location>
</feature>
<dbReference type="Pfam" id="PF03478">
    <property type="entry name" value="Beta-prop_KIB1-4"/>
    <property type="match status" value="1"/>
</dbReference>
<dbReference type="PANTHER" id="PTHR33110">
    <property type="entry name" value="F-BOX/KELCH-REPEAT PROTEIN-RELATED"/>
    <property type="match status" value="1"/>
</dbReference>
<dbReference type="Gramene" id="TraesLAC1D03G00496570.1">
    <property type="protein sequence ID" value="TraesLAC1D03G00496570.1.CDS1"/>
    <property type="gene ID" value="TraesLAC1D03G00496570"/>
</dbReference>
<dbReference type="Gramene" id="TraesJAG1D03G00492910.1">
    <property type="protein sequence ID" value="TraesJAG1D03G00492910.1.CDS1"/>
    <property type="gene ID" value="TraesJAG1D03G00492910"/>
</dbReference>
<dbReference type="Gramene" id="TraesMAC1D03G00492680.1">
    <property type="protein sequence ID" value="TraesMAC1D03G00492680.1.CDS1"/>
    <property type="gene ID" value="TraesMAC1D03G00492680"/>
</dbReference>
<reference evidence="3" key="1">
    <citation type="submission" date="2018-08" db="EMBL/GenBank/DDBJ databases">
        <authorList>
            <person name="Rossello M."/>
        </authorList>
    </citation>
    <scope>NUCLEOTIDE SEQUENCE [LARGE SCALE GENOMIC DNA]</scope>
    <source>
        <strain evidence="3">cv. Chinese Spring</strain>
    </source>
</reference>
<dbReference type="Proteomes" id="UP000019116">
    <property type="component" value="Chromosome 1D"/>
</dbReference>
<evidence type="ECO:0000256" key="1">
    <source>
        <dbReference type="SAM" id="MobiDB-lite"/>
    </source>
</evidence>
<accession>A0A3B5ZU38</accession>
<dbReference type="Gramene" id="TraesCAD_scaffold_029776_01G000300.1">
    <property type="protein sequence ID" value="TraesCAD_scaffold_029776_01G000300.1"/>
    <property type="gene ID" value="TraesCAD_scaffold_029776_01G000300"/>
</dbReference>
<feature type="domain" description="KIB1-4 beta-propeller" evidence="2">
    <location>
        <begin position="72"/>
        <end position="420"/>
    </location>
</feature>
<reference evidence="3" key="2">
    <citation type="submission" date="2018-10" db="UniProtKB">
        <authorList>
            <consortium name="EnsemblPlants"/>
        </authorList>
    </citation>
    <scope>IDENTIFICATION</scope>
</reference>
<keyword evidence="4" id="KW-1185">Reference proteome</keyword>
<sequence>MAEQPDWLKLPSDLLEPIGRRTRDAVMGVAIFRSVCRAWRAAVRPTPRLLLPAAQDSAAPRGGSEYALVYPLSRGWSIVVDTRDVSCHLKHLPTAATAALPNLNAVRDSSATSEITHLGYEHAPDREEPKLSAVHDGSAASEVTYLGYEQAPDHEEPNLNAVHDGSAPSEVTHLGDEHAPDHEEAPTDMGDGVHEDDWYRTFKIKMTALDPVTLFLKTYLELSHYFTFAAHVPPTTPAASTDGVVIMAYHAVHGHTGMVFCRPGDAAWTKVANPNSEYVAFADFAYSESEGKMLALDNKGVTVVFDAETLEVLYQVDLPPATSNFRYKHSGGDATDEFSCLRLVAVPSKVLLVKICIKSSRPEGFQIFELSSGSEKGDGRPVWRKVAGGDIGGDHELFLDGYHATFGDDRDGGGTRIYYFHDDYSSAVTSCAAAYCYIMKSACTCHLGRTVTYIQLGLVGLSP</sequence>
<protein>
    <recommendedName>
        <fullName evidence="2">KIB1-4 beta-propeller domain-containing protein</fullName>
    </recommendedName>
</protein>
<dbReference type="Gramene" id="TraesLDM1D03G00496070.1">
    <property type="protein sequence ID" value="TraesLDM1D03G00496070.1.CDS1"/>
    <property type="gene ID" value="TraesLDM1D03G00496070"/>
</dbReference>
<dbReference type="Gramene" id="TraesJUL1D03G00496310.1">
    <property type="protein sequence ID" value="TraesJUL1D03G00496310.1.CDS1"/>
    <property type="gene ID" value="TraesJUL1D03G00496310"/>
</dbReference>
<evidence type="ECO:0000313" key="4">
    <source>
        <dbReference type="Proteomes" id="UP000019116"/>
    </source>
</evidence>
<dbReference type="Gramene" id="TraesCLE_scaffold_055646_01G000300.1">
    <property type="protein sequence ID" value="TraesCLE_scaffold_055646_01G000300.1"/>
    <property type="gene ID" value="TraesCLE_scaffold_055646_01G000300"/>
</dbReference>
<dbReference type="Gramene" id="TraesROB_scaffold_091640_01G000300.1">
    <property type="protein sequence ID" value="TraesROB_scaffold_091640_01G000300.1"/>
    <property type="gene ID" value="TraesROB_scaffold_091640_01G000300"/>
</dbReference>
<dbReference type="Gramene" id="TraesWEE_scaffold_108089_01G000200.1">
    <property type="protein sequence ID" value="TraesWEE_scaffold_108089_01G000200.1"/>
    <property type="gene ID" value="TraesWEE_scaffold_108089_01G000200"/>
</dbReference>
<dbReference type="OMA" id="PDHEEPN"/>